<dbReference type="Proteomes" id="UP000481109">
    <property type="component" value="Unassembled WGS sequence"/>
</dbReference>
<organism evidence="2 3">
    <name type="scientific">Streptomyces mesophilus</name>
    <dbReference type="NCBI Taxonomy" id="1775132"/>
    <lineage>
        <taxon>Bacteria</taxon>
        <taxon>Bacillati</taxon>
        <taxon>Actinomycetota</taxon>
        <taxon>Actinomycetes</taxon>
        <taxon>Kitasatosporales</taxon>
        <taxon>Streptomycetaceae</taxon>
        <taxon>Streptomyces</taxon>
    </lineage>
</organism>
<reference evidence="2 3" key="1">
    <citation type="submission" date="2020-02" db="EMBL/GenBank/DDBJ databases">
        <title>Whole-genome analyses of novel actinobacteria.</title>
        <authorList>
            <person name="Sahin N."/>
            <person name="Tokatli A."/>
        </authorList>
    </citation>
    <scope>NUCLEOTIDE SEQUENCE [LARGE SCALE GENOMIC DNA]</scope>
    <source>
        <strain evidence="2 3">YC504</strain>
    </source>
</reference>
<dbReference type="Gene3D" id="3.90.1200.10">
    <property type="match status" value="1"/>
</dbReference>
<gene>
    <name evidence="2" type="ORF">G6045_04495</name>
</gene>
<keyword evidence="2" id="KW-0808">Transferase</keyword>
<dbReference type="RefSeq" id="WP_165330467.1">
    <property type="nucleotide sequence ID" value="NZ_JAAKZW010000007.1"/>
</dbReference>
<dbReference type="AlphaFoldDB" id="A0A6G4XBN0"/>
<dbReference type="InterPro" id="IPR002575">
    <property type="entry name" value="Aminoglycoside_PTrfase"/>
</dbReference>
<name>A0A6G4XBN0_9ACTN</name>
<feature type="domain" description="Aminoglycoside phosphotransferase" evidence="1">
    <location>
        <begin position="26"/>
        <end position="237"/>
    </location>
</feature>
<proteinExistence type="predicted"/>
<keyword evidence="3" id="KW-1185">Reference proteome</keyword>
<dbReference type="Pfam" id="PF01636">
    <property type="entry name" value="APH"/>
    <property type="match status" value="1"/>
</dbReference>
<dbReference type="InterPro" id="IPR011009">
    <property type="entry name" value="Kinase-like_dom_sf"/>
</dbReference>
<dbReference type="EMBL" id="JAAKZW010000007">
    <property type="protein sequence ID" value="NGO74949.1"/>
    <property type="molecule type" value="Genomic_DNA"/>
</dbReference>
<dbReference type="SUPFAM" id="SSF56112">
    <property type="entry name" value="Protein kinase-like (PK-like)"/>
    <property type="match status" value="1"/>
</dbReference>
<sequence>MDEARARQVLEGVGLTGDARLLSLGENAVFALGDLVAKVGRSAPGLIGRAGHEVKIAEWLAESGVPAVRAAEPKPRVFEGHPVTVWHRLGASVRPAEPADLAGLIRLVHQLPSPPAESFVLPRRELLGGVNRWLRLAGDAIDPADVEFLRARRAAFSEEVGQLTPHLPKGPIHGDALPRNVLVTADGPVLVDLETFSSDFREHDLVVMALSRDRYGLDPAAYDSFVGVYGWDVREWDGCAVLRGARETASCAWVAQHAPSNPKALAEFERRVASLRDGDPSVRWYPF</sequence>
<dbReference type="GO" id="GO:0016740">
    <property type="term" value="F:transferase activity"/>
    <property type="evidence" value="ECO:0007669"/>
    <property type="project" value="UniProtKB-KW"/>
</dbReference>
<protein>
    <submittedName>
        <fullName evidence="2">Aminoglycoside phosphotransferase family protein</fullName>
    </submittedName>
</protein>
<evidence type="ECO:0000259" key="1">
    <source>
        <dbReference type="Pfam" id="PF01636"/>
    </source>
</evidence>
<evidence type="ECO:0000313" key="2">
    <source>
        <dbReference type="EMBL" id="NGO74949.1"/>
    </source>
</evidence>
<comment type="caution">
    <text evidence="2">The sequence shown here is derived from an EMBL/GenBank/DDBJ whole genome shotgun (WGS) entry which is preliminary data.</text>
</comment>
<evidence type="ECO:0000313" key="3">
    <source>
        <dbReference type="Proteomes" id="UP000481109"/>
    </source>
</evidence>
<accession>A0A6G4XBN0</accession>